<dbReference type="PANTHER" id="PTHR38764:SF1">
    <property type="entry name" value="ACYL CARRIER PROTEIN PHOSPHODIESTERASE"/>
    <property type="match status" value="1"/>
</dbReference>
<evidence type="ECO:0000313" key="4">
    <source>
        <dbReference type="EMBL" id="STZ27671.1"/>
    </source>
</evidence>
<sequence>MNFLAHVYLSGQDEQKAIGNFIADSVRGKQYLDFPKGIQHGILLHREIDTYTDNHSIWRKDKKILVPTYNHYAAVIIDMYYDHFLAKNWTMYHEVPLATYTANFYDTLARNFDLLPAKIQNFLPIMIRENWFMCYETVEGLGYILSQMDRRTKGISKMSQATRELIEHYAVLETDFTQFFKELENHVISIQQTSRFTDI</sequence>
<dbReference type="AlphaFoldDB" id="A0A378RN26"/>
<organism evidence="4 5">
    <name type="scientific">Myroides odoratus</name>
    <name type="common">Flavobacterium odoratum</name>
    <dbReference type="NCBI Taxonomy" id="256"/>
    <lineage>
        <taxon>Bacteria</taxon>
        <taxon>Pseudomonadati</taxon>
        <taxon>Bacteroidota</taxon>
        <taxon>Flavobacteriia</taxon>
        <taxon>Flavobacteriales</taxon>
        <taxon>Flavobacteriaceae</taxon>
        <taxon>Myroides</taxon>
    </lineage>
</organism>
<keyword evidence="3" id="KW-0443">Lipid metabolism</keyword>
<evidence type="ECO:0000313" key="5">
    <source>
        <dbReference type="Proteomes" id="UP000255024"/>
    </source>
</evidence>
<evidence type="ECO:0000256" key="1">
    <source>
        <dbReference type="ARBA" id="ARBA00022516"/>
    </source>
</evidence>
<dbReference type="PANTHER" id="PTHR38764">
    <property type="entry name" value="ACYL CARRIER PROTEIN PHOSPHODIESTERASE"/>
    <property type="match status" value="1"/>
</dbReference>
<evidence type="ECO:0000256" key="2">
    <source>
        <dbReference type="ARBA" id="ARBA00022801"/>
    </source>
</evidence>
<keyword evidence="2" id="KW-0378">Hydrolase</keyword>
<dbReference type="Pfam" id="PF04336">
    <property type="entry name" value="ACP_PD"/>
    <property type="match status" value="1"/>
</dbReference>
<dbReference type="PIRSF" id="PIRSF011489">
    <property type="entry name" value="DUF479"/>
    <property type="match status" value="1"/>
</dbReference>
<keyword evidence="5" id="KW-1185">Reference proteome</keyword>
<dbReference type="EMBL" id="UGQL01000001">
    <property type="protein sequence ID" value="STZ27671.1"/>
    <property type="molecule type" value="Genomic_DNA"/>
</dbReference>
<keyword evidence="1" id="KW-0444">Lipid biosynthesis</keyword>
<dbReference type="InterPro" id="IPR007431">
    <property type="entry name" value="ACP_PD"/>
</dbReference>
<protein>
    <submittedName>
        <fullName evidence="4">Acyl carrier protein phosphodiesterase</fullName>
    </submittedName>
</protein>
<proteinExistence type="predicted"/>
<name>A0A378RN26_MYROD</name>
<reference evidence="4 5" key="1">
    <citation type="submission" date="2018-06" db="EMBL/GenBank/DDBJ databases">
        <authorList>
            <consortium name="Pathogen Informatics"/>
            <person name="Doyle S."/>
        </authorList>
    </citation>
    <scope>NUCLEOTIDE SEQUENCE [LARGE SCALE GENOMIC DNA]</scope>
    <source>
        <strain evidence="4 5">NCTC11179</strain>
    </source>
</reference>
<dbReference type="Proteomes" id="UP000255024">
    <property type="component" value="Unassembled WGS sequence"/>
</dbReference>
<dbReference type="GO" id="GO:0008770">
    <property type="term" value="F:[acyl-carrier-protein] phosphodiesterase activity"/>
    <property type="evidence" value="ECO:0007669"/>
    <property type="project" value="InterPro"/>
</dbReference>
<dbReference type="RefSeq" id="WP_115090562.1">
    <property type="nucleotide sequence ID" value="NZ_CP068107.1"/>
</dbReference>
<dbReference type="GO" id="GO:0006633">
    <property type="term" value="P:fatty acid biosynthetic process"/>
    <property type="evidence" value="ECO:0007669"/>
    <property type="project" value="InterPro"/>
</dbReference>
<gene>
    <name evidence="4" type="ORF">NCTC11179_01207</name>
</gene>
<evidence type="ECO:0000256" key="3">
    <source>
        <dbReference type="ARBA" id="ARBA00023098"/>
    </source>
</evidence>
<accession>A0A378RN26</accession>